<comment type="caution">
    <text evidence="2">The sequence shown here is derived from an EMBL/GenBank/DDBJ whole genome shotgun (WGS) entry which is preliminary data.</text>
</comment>
<name>A0ABP6IW64_STRTU</name>
<protein>
    <submittedName>
        <fullName evidence="2">Uncharacterized protein</fullName>
    </submittedName>
</protein>
<feature type="compositionally biased region" description="Low complexity" evidence="1">
    <location>
        <begin position="90"/>
        <end position="100"/>
    </location>
</feature>
<feature type="compositionally biased region" description="Gly residues" evidence="1">
    <location>
        <begin position="80"/>
        <end position="89"/>
    </location>
</feature>
<evidence type="ECO:0000313" key="2">
    <source>
        <dbReference type="EMBL" id="GAA2911600.1"/>
    </source>
</evidence>
<sequence>MTASRTRGSAVRSTVNASQSQGSGGAAGEQEDRSVALCRAVGGAGLAHRLVQSGVDARGDGAQPGAVGAAALLPAPHLGVAGGDQGGPGVDLAGQQAVEGGEQGTDGQRQADRPGQVVLAQADAVLGDEQRGTEEAVGQQPREGGRPGGGGMAQVHSREPQITVRCSVPVEGERAQGTLQQPGDDEQVGDAGAVRTGVGAGRAAGRLQGAQGGLGAERGGEAALVAGEVGEAVEALGETVRLITRGGEGGCQVAEVAGEALAFAAAVGAAGSLRRASGGAAPQWSGPDPADVAGQGVPTTLLLAGAAAQRVDLELVPGQAAHQPVAPLAALPRGVRVPTLGQQSHAHERTPDLLRRTAAGSTLWGPAGGAADGCPSHHRKG</sequence>
<evidence type="ECO:0000256" key="1">
    <source>
        <dbReference type="SAM" id="MobiDB-lite"/>
    </source>
</evidence>
<dbReference type="EMBL" id="BAAAXZ010000018">
    <property type="protein sequence ID" value="GAA2911600.1"/>
    <property type="molecule type" value="Genomic_DNA"/>
</dbReference>
<gene>
    <name evidence="2" type="ORF">GCM10020221_04180</name>
</gene>
<feature type="compositionally biased region" description="Polar residues" evidence="1">
    <location>
        <begin position="1"/>
        <end position="16"/>
    </location>
</feature>
<proteinExistence type="predicted"/>
<feature type="region of interest" description="Disordered" evidence="1">
    <location>
        <begin position="1"/>
        <end position="33"/>
    </location>
</feature>
<feature type="region of interest" description="Disordered" evidence="1">
    <location>
        <begin position="361"/>
        <end position="381"/>
    </location>
</feature>
<accession>A0ABP6IW64</accession>
<keyword evidence="3" id="KW-1185">Reference proteome</keyword>
<feature type="region of interest" description="Disordered" evidence="1">
    <location>
        <begin position="79"/>
        <end position="160"/>
    </location>
</feature>
<dbReference type="Proteomes" id="UP001501102">
    <property type="component" value="Unassembled WGS sequence"/>
</dbReference>
<reference evidence="3" key="1">
    <citation type="journal article" date="2019" name="Int. J. Syst. Evol. Microbiol.">
        <title>The Global Catalogue of Microorganisms (GCM) 10K type strain sequencing project: providing services to taxonomists for standard genome sequencing and annotation.</title>
        <authorList>
            <consortium name="The Broad Institute Genomics Platform"/>
            <consortium name="The Broad Institute Genome Sequencing Center for Infectious Disease"/>
            <person name="Wu L."/>
            <person name="Ma J."/>
        </authorList>
    </citation>
    <scope>NUCLEOTIDE SEQUENCE [LARGE SCALE GENOMIC DNA]</scope>
    <source>
        <strain evidence="3">JCM 4087</strain>
    </source>
</reference>
<organism evidence="2 3">
    <name type="scientific">Streptomyces thioluteus</name>
    <dbReference type="NCBI Taxonomy" id="66431"/>
    <lineage>
        <taxon>Bacteria</taxon>
        <taxon>Bacillati</taxon>
        <taxon>Actinomycetota</taxon>
        <taxon>Actinomycetes</taxon>
        <taxon>Kitasatosporales</taxon>
        <taxon>Streptomycetaceae</taxon>
        <taxon>Streptomyces</taxon>
    </lineage>
</organism>
<evidence type="ECO:0000313" key="3">
    <source>
        <dbReference type="Proteomes" id="UP001501102"/>
    </source>
</evidence>